<dbReference type="Pfam" id="PF00762">
    <property type="entry name" value="Ferrochelatase"/>
    <property type="match status" value="1"/>
</dbReference>
<dbReference type="CDD" id="cd03411">
    <property type="entry name" value="Ferrochelatase_N"/>
    <property type="match status" value="1"/>
</dbReference>
<comment type="pathway">
    <text evidence="1 10 11">Porphyrin-containing compound metabolism; protoheme biosynthesis.</text>
</comment>
<dbReference type="EC" id="4.99.1.9" evidence="10"/>
<evidence type="ECO:0000313" key="13">
    <source>
        <dbReference type="Proteomes" id="UP000470875"/>
    </source>
</evidence>
<dbReference type="PANTHER" id="PTHR11108">
    <property type="entry name" value="FERROCHELATASE"/>
    <property type="match status" value="1"/>
</dbReference>
<comment type="caution">
    <text evidence="12">The sequence shown here is derived from an EMBL/GenBank/DDBJ whole genome shotgun (WGS) entry which is preliminary data.</text>
</comment>
<dbReference type="RefSeq" id="WP_154542514.1">
    <property type="nucleotide sequence ID" value="NZ_VULO01000001.1"/>
</dbReference>
<accession>A0A6N7W517</accession>
<dbReference type="Proteomes" id="UP000470875">
    <property type="component" value="Unassembled WGS sequence"/>
</dbReference>
<dbReference type="InterPro" id="IPR001015">
    <property type="entry name" value="Ferrochelatase"/>
</dbReference>
<sequence length="330" mass="36601">MVRTLGPCVLLVNLGTPDAPTAKAVRPYLREFLSDRRVVEMHPAVWRPILEGILRVRPADSAKKYRSVWGPTGSPLLHFTAEQARRVGAALSGQSEVRYAMRYGSRSIPEALDQIMAEGYRQLLVVPLYPQYSATTSATVADEVYRWGLEARNQFDLRILRAFAKDPGYIAAVVAAIEATWAEKGRPDFAAGDKLILSFHGIPQAMADAGDPYPQEARLTSALIQQQLGLADGHMLHTYQSTFGPAAWLKPATIDTVKALGVRGTRRVDVVCPGFVSDCLETLEEINILNRETFIEAGGKEFHYIPWGNDRDVWVEALTRIVRDNLAGWL</sequence>
<evidence type="ECO:0000256" key="1">
    <source>
        <dbReference type="ARBA" id="ARBA00004744"/>
    </source>
</evidence>
<feature type="binding site" evidence="10">
    <location>
        <position position="200"/>
    </location>
    <ligand>
        <name>Fe(2+)</name>
        <dbReference type="ChEBI" id="CHEBI:29033"/>
    </ligand>
</feature>
<dbReference type="InterPro" id="IPR033659">
    <property type="entry name" value="Ferrochelatase_N"/>
</dbReference>
<protein>
    <recommendedName>
        <fullName evidence="10">Coproporphyrin III ferrochelatase</fullName>
        <ecNumber evidence="10">4.99.1.9</ecNumber>
    </recommendedName>
</protein>
<dbReference type="CDD" id="cd00419">
    <property type="entry name" value="Ferrochelatase_C"/>
    <property type="match status" value="1"/>
</dbReference>
<name>A0A6N7W517_9ACTO</name>
<comment type="similarity">
    <text evidence="2 10 11">Belongs to the ferrochelatase family.</text>
</comment>
<gene>
    <name evidence="10" type="primary">cpfC</name>
    <name evidence="12" type="ORF">FYJ24_00230</name>
</gene>
<keyword evidence="6 10" id="KW-0350">Heme biosynthesis</keyword>
<comment type="subcellular location">
    <subcellularLocation>
        <location evidence="10 11">Cytoplasm</location>
    </subcellularLocation>
</comment>
<dbReference type="SUPFAM" id="SSF53800">
    <property type="entry name" value="Chelatase"/>
    <property type="match status" value="1"/>
</dbReference>
<dbReference type="AlphaFoldDB" id="A0A6N7W517"/>
<dbReference type="GO" id="GO:0005737">
    <property type="term" value="C:cytoplasm"/>
    <property type="evidence" value="ECO:0007669"/>
    <property type="project" value="UniProtKB-SubCell"/>
</dbReference>
<proteinExistence type="inferred from homology"/>
<evidence type="ECO:0000256" key="4">
    <source>
        <dbReference type="ARBA" id="ARBA00022723"/>
    </source>
</evidence>
<evidence type="ECO:0000256" key="3">
    <source>
        <dbReference type="ARBA" id="ARBA00022490"/>
    </source>
</evidence>
<comment type="catalytic activity">
    <reaction evidence="9">
        <text>Fe-coproporphyrin III + 2 H(+) = coproporphyrin III + Fe(2+)</text>
        <dbReference type="Rhea" id="RHEA:49572"/>
        <dbReference type="ChEBI" id="CHEBI:15378"/>
        <dbReference type="ChEBI" id="CHEBI:29033"/>
        <dbReference type="ChEBI" id="CHEBI:68438"/>
        <dbReference type="ChEBI" id="CHEBI:131725"/>
        <dbReference type="EC" id="4.99.1.9"/>
    </reaction>
    <physiologicalReaction direction="right-to-left" evidence="9">
        <dbReference type="Rhea" id="RHEA:49574"/>
    </physiologicalReaction>
</comment>
<dbReference type="GO" id="GO:0006783">
    <property type="term" value="P:heme biosynthetic process"/>
    <property type="evidence" value="ECO:0007669"/>
    <property type="project" value="UniProtKB-UniRule"/>
</dbReference>
<evidence type="ECO:0000256" key="8">
    <source>
        <dbReference type="ARBA" id="ARBA00023244"/>
    </source>
</evidence>
<dbReference type="PANTHER" id="PTHR11108:SF1">
    <property type="entry name" value="FERROCHELATASE, MITOCHONDRIAL"/>
    <property type="match status" value="1"/>
</dbReference>
<dbReference type="GO" id="GO:0004325">
    <property type="term" value="F:ferrochelatase activity"/>
    <property type="evidence" value="ECO:0007669"/>
    <property type="project" value="UniProtKB-UniRule"/>
</dbReference>
<reference evidence="12 13" key="1">
    <citation type="submission" date="2019-08" db="EMBL/GenBank/DDBJ databases">
        <title>In-depth cultivation of the pig gut microbiome towards novel bacterial diversity and tailored functional studies.</title>
        <authorList>
            <person name="Wylensek D."/>
            <person name="Hitch T.C.A."/>
            <person name="Clavel T."/>
        </authorList>
    </citation>
    <scope>NUCLEOTIDE SEQUENCE [LARGE SCALE GENOMIC DNA]</scope>
    <source>
        <strain evidence="12 13">WB03_NA08</strain>
    </source>
</reference>
<dbReference type="InterPro" id="IPR033644">
    <property type="entry name" value="Ferrochelatase_C"/>
</dbReference>
<organism evidence="12 13">
    <name type="scientific">Scrofimicrobium canadense</name>
    <dbReference type="NCBI Taxonomy" id="2652290"/>
    <lineage>
        <taxon>Bacteria</taxon>
        <taxon>Bacillati</taxon>
        <taxon>Actinomycetota</taxon>
        <taxon>Actinomycetes</taxon>
        <taxon>Actinomycetales</taxon>
        <taxon>Actinomycetaceae</taxon>
        <taxon>Scrofimicrobium</taxon>
    </lineage>
</organism>
<dbReference type="Gene3D" id="3.40.50.1400">
    <property type="match status" value="2"/>
</dbReference>
<dbReference type="UniPathway" id="UPA00252"/>
<evidence type="ECO:0000256" key="10">
    <source>
        <dbReference type="HAMAP-Rule" id="MF_00323"/>
    </source>
</evidence>
<feature type="binding site" evidence="10">
    <location>
        <position position="281"/>
    </location>
    <ligand>
        <name>Fe(2+)</name>
        <dbReference type="ChEBI" id="CHEBI:29033"/>
    </ligand>
</feature>
<evidence type="ECO:0000256" key="2">
    <source>
        <dbReference type="ARBA" id="ARBA00007718"/>
    </source>
</evidence>
<dbReference type="GO" id="GO:0046872">
    <property type="term" value="F:metal ion binding"/>
    <property type="evidence" value="ECO:0007669"/>
    <property type="project" value="UniProtKB-UniRule"/>
</dbReference>
<evidence type="ECO:0000256" key="11">
    <source>
        <dbReference type="RuleBase" id="RU000607"/>
    </source>
</evidence>
<keyword evidence="13" id="KW-1185">Reference proteome</keyword>
<dbReference type="EMBL" id="VULO01000001">
    <property type="protein sequence ID" value="MSS83218.1"/>
    <property type="molecule type" value="Genomic_DNA"/>
</dbReference>
<keyword evidence="5 10" id="KW-0408">Iron</keyword>
<dbReference type="PROSITE" id="PS00534">
    <property type="entry name" value="FERROCHELATASE"/>
    <property type="match status" value="1"/>
</dbReference>
<comment type="function">
    <text evidence="10 11">Involved in coproporphyrin-dependent heme b biosynthesis. Catalyzes the insertion of ferrous iron into coproporphyrin III to form Fe-coproporphyrin III.</text>
</comment>
<keyword evidence="3 10" id="KW-0963">Cytoplasm</keyword>
<evidence type="ECO:0000256" key="9">
    <source>
        <dbReference type="ARBA" id="ARBA00024536"/>
    </source>
</evidence>
<evidence type="ECO:0000256" key="7">
    <source>
        <dbReference type="ARBA" id="ARBA00023239"/>
    </source>
</evidence>
<keyword evidence="8 10" id="KW-0627">Porphyrin biosynthesis</keyword>
<comment type="caution">
    <text evidence="10">Lacks conserved residue(s) required for the propagation of feature annotation.</text>
</comment>
<dbReference type="InterPro" id="IPR019772">
    <property type="entry name" value="Ferrochelatase_AS"/>
</dbReference>
<dbReference type="FunFam" id="3.40.50.1400:FF:000002">
    <property type="entry name" value="Ferrochelatase"/>
    <property type="match status" value="1"/>
</dbReference>
<dbReference type="HAMAP" id="MF_00323">
    <property type="entry name" value="Ferrochelatase"/>
    <property type="match status" value="1"/>
</dbReference>
<keyword evidence="7 10" id="KW-0456">Lyase</keyword>
<dbReference type="NCBIfam" id="TIGR00109">
    <property type="entry name" value="hemH"/>
    <property type="match status" value="1"/>
</dbReference>
<evidence type="ECO:0000313" key="12">
    <source>
        <dbReference type="EMBL" id="MSS83218.1"/>
    </source>
</evidence>
<evidence type="ECO:0000256" key="5">
    <source>
        <dbReference type="ARBA" id="ARBA00023004"/>
    </source>
</evidence>
<evidence type="ECO:0000256" key="6">
    <source>
        <dbReference type="ARBA" id="ARBA00023133"/>
    </source>
</evidence>
<keyword evidence="4 10" id="KW-0479">Metal-binding</keyword>